<feature type="compositionally biased region" description="Polar residues" evidence="1">
    <location>
        <begin position="217"/>
        <end position="228"/>
    </location>
</feature>
<feature type="compositionally biased region" description="Low complexity" evidence="1">
    <location>
        <begin position="126"/>
        <end position="142"/>
    </location>
</feature>
<dbReference type="RefSeq" id="WP_133997004.1">
    <property type="nucleotide sequence ID" value="NZ_SODV01000002.1"/>
</dbReference>
<keyword evidence="2" id="KW-0812">Transmembrane</keyword>
<dbReference type="EMBL" id="SODV01000002">
    <property type="protein sequence ID" value="TDW96486.1"/>
    <property type="molecule type" value="Genomic_DNA"/>
</dbReference>
<keyword evidence="2" id="KW-0472">Membrane</keyword>
<keyword evidence="2" id="KW-1133">Transmembrane helix</keyword>
<evidence type="ECO:0000256" key="1">
    <source>
        <dbReference type="SAM" id="MobiDB-lite"/>
    </source>
</evidence>
<organism evidence="3 4">
    <name type="scientific">Dinghuibacter silviterrae</name>
    <dbReference type="NCBI Taxonomy" id="1539049"/>
    <lineage>
        <taxon>Bacteria</taxon>
        <taxon>Pseudomonadati</taxon>
        <taxon>Bacteroidota</taxon>
        <taxon>Chitinophagia</taxon>
        <taxon>Chitinophagales</taxon>
        <taxon>Chitinophagaceae</taxon>
        <taxon>Dinghuibacter</taxon>
    </lineage>
</organism>
<feature type="compositionally biased region" description="Low complexity" evidence="1">
    <location>
        <begin position="237"/>
        <end position="251"/>
    </location>
</feature>
<feature type="transmembrane region" description="Helical" evidence="2">
    <location>
        <begin position="47"/>
        <end position="65"/>
    </location>
</feature>
<dbReference type="OrthoDB" id="680437at2"/>
<sequence>MSDQRENRTTWEEILSQAQTPPLPASWKAMEGLLDQEMPVRRGGRGWRWMLLLLLLLLIGVCRLYRGGGRRGDPPAVATSAAAGTARVPTARTPSAEAPFLAAPEDGYTQHAGRTPEVVVTPETEGAGSVSSAPGAGEASGRGLDERAFGAPNADKQPPGAWTFGARQTKNAHDKPTGETAGIVGEDTAAGEQPVSGQPAGEPATDTAATASDVTKKQQTSFTRSPSTIAPAPAPQKPAQQKPAPQKLAPPKNKKPPPVPDGPYKGITAGIGLNQFFPVGQQVNAHFNAEGTNGTITDYLPVPVLRYFFSRKLYVQVEAQFNTPQYTGKNVLASETVDSSNLGGATANSVYIRKLFYFNLPVSIYYSPIKHLYAGVGLEYARLTNGVADFQASQSYGTNGQHDSILYTKIQTFKGDSIYQKLRTHEWRLTGDLNYQWEGFTLGVRYNWSLNKFINVHVSSTQVTQSRNSSLQVYLRYTLWRQKSLRKLKK</sequence>
<evidence type="ECO:0008006" key="5">
    <source>
        <dbReference type="Google" id="ProtNLM"/>
    </source>
</evidence>
<protein>
    <recommendedName>
        <fullName evidence="5">Outer membrane protein with beta-barrel domain</fullName>
    </recommendedName>
</protein>
<comment type="caution">
    <text evidence="3">The sequence shown here is derived from an EMBL/GenBank/DDBJ whole genome shotgun (WGS) entry which is preliminary data.</text>
</comment>
<reference evidence="3 4" key="1">
    <citation type="submission" date="2019-03" db="EMBL/GenBank/DDBJ databases">
        <title>Genomic Encyclopedia of Type Strains, Phase IV (KMG-IV): sequencing the most valuable type-strain genomes for metagenomic binning, comparative biology and taxonomic classification.</title>
        <authorList>
            <person name="Goeker M."/>
        </authorList>
    </citation>
    <scope>NUCLEOTIDE SEQUENCE [LARGE SCALE GENOMIC DNA]</scope>
    <source>
        <strain evidence="3 4">DSM 100059</strain>
    </source>
</reference>
<gene>
    <name evidence="3" type="ORF">EDB95_4317</name>
</gene>
<evidence type="ECO:0000313" key="3">
    <source>
        <dbReference type="EMBL" id="TDW96486.1"/>
    </source>
</evidence>
<evidence type="ECO:0000256" key="2">
    <source>
        <dbReference type="SAM" id="Phobius"/>
    </source>
</evidence>
<keyword evidence="4" id="KW-1185">Reference proteome</keyword>
<accession>A0A4R8DHA2</accession>
<evidence type="ECO:0000313" key="4">
    <source>
        <dbReference type="Proteomes" id="UP000294498"/>
    </source>
</evidence>
<proteinExistence type="predicted"/>
<feature type="region of interest" description="Disordered" evidence="1">
    <location>
        <begin position="121"/>
        <end position="265"/>
    </location>
</feature>
<name>A0A4R8DHA2_9BACT</name>
<dbReference type="AlphaFoldDB" id="A0A4R8DHA2"/>
<feature type="compositionally biased region" description="Low complexity" evidence="1">
    <location>
        <begin position="204"/>
        <end position="213"/>
    </location>
</feature>
<dbReference type="Proteomes" id="UP000294498">
    <property type="component" value="Unassembled WGS sequence"/>
</dbReference>